<dbReference type="EMBL" id="GBRH01247923">
    <property type="protein sequence ID" value="JAD49972.1"/>
    <property type="molecule type" value="Transcribed_RNA"/>
</dbReference>
<dbReference type="AlphaFoldDB" id="A0A0A9ASA1"/>
<organism evidence="1">
    <name type="scientific">Arundo donax</name>
    <name type="common">Giant reed</name>
    <name type="synonym">Donax arundinaceus</name>
    <dbReference type="NCBI Taxonomy" id="35708"/>
    <lineage>
        <taxon>Eukaryota</taxon>
        <taxon>Viridiplantae</taxon>
        <taxon>Streptophyta</taxon>
        <taxon>Embryophyta</taxon>
        <taxon>Tracheophyta</taxon>
        <taxon>Spermatophyta</taxon>
        <taxon>Magnoliopsida</taxon>
        <taxon>Liliopsida</taxon>
        <taxon>Poales</taxon>
        <taxon>Poaceae</taxon>
        <taxon>PACMAD clade</taxon>
        <taxon>Arundinoideae</taxon>
        <taxon>Arundineae</taxon>
        <taxon>Arundo</taxon>
    </lineage>
</organism>
<proteinExistence type="predicted"/>
<protein>
    <submittedName>
        <fullName evidence="1">Uncharacterized protein</fullName>
    </submittedName>
</protein>
<reference evidence="1" key="1">
    <citation type="submission" date="2014-09" db="EMBL/GenBank/DDBJ databases">
        <authorList>
            <person name="Magalhaes I.L.F."/>
            <person name="Oliveira U."/>
            <person name="Santos F.R."/>
            <person name="Vidigal T.H.D.A."/>
            <person name="Brescovit A.D."/>
            <person name="Santos A.J."/>
        </authorList>
    </citation>
    <scope>NUCLEOTIDE SEQUENCE</scope>
    <source>
        <tissue evidence="1">Shoot tissue taken approximately 20 cm above the soil surface</tissue>
    </source>
</reference>
<sequence>MYRTDMYFHFFLSQSFSSFCIGQVHPVHSDKQWDQYLSCLQTYCTRS</sequence>
<reference evidence="1" key="2">
    <citation type="journal article" date="2015" name="Data Brief">
        <title>Shoot transcriptome of the giant reed, Arundo donax.</title>
        <authorList>
            <person name="Barrero R.A."/>
            <person name="Guerrero F.D."/>
            <person name="Moolhuijzen P."/>
            <person name="Goolsby J.A."/>
            <person name="Tidwell J."/>
            <person name="Bellgard S.E."/>
            <person name="Bellgard M.I."/>
        </authorList>
    </citation>
    <scope>NUCLEOTIDE SEQUENCE</scope>
    <source>
        <tissue evidence="1">Shoot tissue taken approximately 20 cm above the soil surface</tissue>
    </source>
</reference>
<accession>A0A0A9ASA1</accession>
<evidence type="ECO:0000313" key="1">
    <source>
        <dbReference type="EMBL" id="JAD49972.1"/>
    </source>
</evidence>
<name>A0A0A9ASA1_ARUDO</name>